<keyword evidence="2" id="KW-0812">Transmembrane</keyword>
<dbReference type="EMBL" id="PYSW02000038">
    <property type="protein sequence ID" value="KAG2377473.1"/>
    <property type="molecule type" value="Genomic_DNA"/>
</dbReference>
<evidence type="ECO:0000313" key="3">
    <source>
        <dbReference type="EMBL" id="KAG2377473.1"/>
    </source>
</evidence>
<feature type="compositionally biased region" description="Polar residues" evidence="1">
    <location>
        <begin position="73"/>
        <end position="84"/>
    </location>
</feature>
<evidence type="ECO:0000256" key="1">
    <source>
        <dbReference type="SAM" id="MobiDB-lite"/>
    </source>
</evidence>
<dbReference type="AlphaFoldDB" id="A0AA88KH55"/>
<keyword evidence="2" id="KW-1133">Transmembrane helix</keyword>
<comment type="caution">
    <text evidence="3">The sequence shown here is derived from an EMBL/GenBank/DDBJ whole genome shotgun (WGS) entry which is preliminary data.</text>
</comment>
<reference evidence="3 4" key="1">
    <citation type="journal article" date="2018" name="BMC Genomics">
        <title>The genome of Naegleria lovaniensis, the basis for a comparative approach to unravel pathogenicity factors of the human pathogenic amoeba N. fowleri.</title>
        <authorList>
            <person name="Liechti N."/>
            <person name="Schurch N."/>
            <person name="Bruggmann R."/>
            <person name="Wittwer M."/>
        </authorList>
    </citation>
    <scope>NUCLEOTIDE SEQUENCE [LARGE SCALE GENOMIC DNA]</scope>
    <source>
        <strain evidence="3 4">ATCC 30569</strain>
    </source>
</reference>
<accession>A0AA88KH55</accession>
<organism evidence="3 4">
    <name type="scientific">Naegleria lovaniensis</name>
    <name type="common">Amoeba</name>
    <dbReference type="NCBI Taxonomy" id="51637"/>
    <lineage>
        <taxon>Eukaryota</taxon>
        <taxon>Discoba</taxon>
        <taxon>Heterolobosea</taxon>
        <taxon>Tetramitia</taxon>
        <taxon>Eutetramitia</taxon>
        <taxon>Vahlkampfiidae</taxon>
        <taxon>Naegleria</taxon>
    </lineage>
</organism>
<feature type="compositionally biased region" description="Basic and acidic residues" evidence="1">
    <location>
        <begin position="61"/>
        <end position="72"/>
    </location>
</feature>
<evidence type="ECO:0000256" key="2">
    <source>
        <dbReference type="SAM" id="Phobius"/>
    </source>
</evidence>
<feature type="region of interest" description="Disordered" evidence="1">
    <location>
        <begin position="61"/>
        <end position="84"/>
    </location>
</feature>
<protein>
    <submittedName>
        <fullName evidence="3">Uncharacterized protein</fullName>
    </submittedName>
</protein>
<dbReference type="GeneID" id="68101838"/>
<keyword evidence="2" id="KW-0472">Membrane</keyword>
<keyword evidence="4" id="KW-1185">Reference proteome</keyword>
<sequence length="463" mass="53402">MNRPKTYTNITQQWARRCQDLLISNHRRTNNYSSFSCKPSKSSHVRFHLNTRVYENKQFHFSHQKRDNEKSNNESNTARSAISGITTSQIVENVKVLETSSSTTNSSQQPSAPPATATIVIIQQQQQAPQVVSSSAVSTHTMENQLTTPGDHSTFHHFSATSHVDMPITQPQSTTTSTIIKIDSQVISKEIEKAVSEQIKQKLKHAYEPSRDEYEVIEHLEQERLYEEGTRQKMGFIQKIRTFLRKRSTLLSNLLLVGKVLPANAIATLFFSYYKMEKNYKQRCFEQRITASLNFIDHETNTFKVRNIFCKNLDEVVLNNQAVVQLIQEAAANTTSESPIVILPDDDKWFCLHLIQSVISQNVSASGYFRQDMKLKHHSEWYVFGITNEVDVTVRKMRVVIVQEQLLKKIQDGTLQEPQFEHIYGEVRWNTVKLMAKMYREQYDSIMHTGFGDLMRVEIVLSM</sequence>
<proteinExistence type="predicted"/>
<name>A0AA88KH55_NAELO</name>
<dbReference type="RefSeq" id="XP_044544735.1">
    <property type="nucleotide sequence ID" value="XM_044699565.1"/>
</dbReference>
<dbReference type="Proteomes" id="UP000816034">
    <property type="component" value="Unassembled WGS sequence"/>
</dbReference>
<gene>
    <name evidence="3" type="ORF">C9374_009384</name>
</gene>
<evidence type="ECO:0000313" key="4">
    <source>
        <dbReference type="Proteomes" id="UP000816034"/>
    </source>
</evidence>
<feature type="transmembrane region" description="Helical" evidence="2">
    <location>
        <begin position="250"/>
        <end position="274"/>
    </location>
</feature>